<reference evidence="5" key="1">
    <citation type="submission" date="2011-04" db="EMBL/GenBank/DDBJ databases">
        <title>Evolution of plant cell wall degrading machinery underlies the functional diversity of forest fungi.</title>
        <authorList>
            <consortium name="US DOE Joint Genome Institute (JGI-PGF)"/>
            <person name="Eastwood D.C."/>
            <person name="Floudas D."/>
            <person name="Binder M."/>
            <person name="Majcherczyk A."/>
            <person name="Schneider P."/>
            <person name="Aerts A."/>
            <person name="Asiegbu F.O."/>
            <person name="Baker S.E."/>
            <person name="Barry K."/>
            <person name="Bendiksby M."/>
            <person name="Blumentritt M."/>
            <person name="Coutinho P.M."/>
            <person name="Cullen D."/>
            <person name="Cullen D."/>
            <person name="Gathman A."/>
            <person name="Goodell B."/>
            <person name="Henrissat B."/>
            <person name="Ihrmark K."/>
            <person name="Kauserud H."/>
            <person name="Kohler A."/>
            <person name="LaButti K."/>
            <person name="Lapidus A."/>
            <person name="Lavin J.L."/>
            <person name="Lee Y.-H."/>
            <person name="Lindquist E."/>
            <person name="Lilly W."/>
            <person name="Lucas S."/>
            <person name="Morin E."/>
            <person name="Murat C."/>
            <person name="Oguiza J.A."/>
            <person name="Park J."/>
            <person name="Pisabarro A.G."/>
            <person name="Riley R."/>
            <person name="Rosling A."/>
            <person name="Salamov A."/>
            <person name="Schmidt O."/>
            <person name="Schmutz J."/>
            <person name="Skrede I."/>
            <person name="Stenlid J."/>
            <person name="Wiebenga A."/>
            <person name="Xie X."/>
            <person name="Kues U."/>
            <person name="Hibbett D.S."/>
            <person name="Hoffmeister D."/>
            <person name="Hogberg N."/>
            <person name="Martin F."/>
            <person name="Grigoriev I.V."/>
            <person name="Watkinson S.C."/>
        </authorList>
    </citation>
    <scope>NUCLEOTIDE SEQUENCE</scope>
    <source>
        <strain evidence="5">S7.9</strain>
    </source>
</reference>
<dbReference type="GO" id="GO:0006006">
    <property type="term" value="P:glucose metabolic process"/>
    <property type="evidence" value="ECO:0007669"/>
    <property type="project" value="TreeGrafter"/>
</dbReference>
<evidence type="ECO:0000256" key="3">
    <source>
        <dbReference type="ARBA" id="ARBA00023277"/>
    </source>
</evidence>
<evidence type="ECO:0000256" key="4">
    <source>
        <dbReference type="SAM" id="SignalP"/>
    </source>
</evidence>
<dbReference type="InterPro" id="IPR008183">
    <property type="entry name" value="Aldose_1/G6P_1-epimerase"/>
</dbReference>
<feature type="chain" id="PRO_5003375771" description="Aldose 1-epimerase" evidence="4">
    <location>
        <begin position="22"/>
        <end position="391"/>
    </location>
</feature>
<sequence>MMVKFWLPTLLTASVLSVVSCSPASPWTEDPLKHIELEAPDGSFKAHFMARGATTTNFWVKDKYGQFRDIILGFDNHTDYATDALGHPYFGPVVGRYANRIRNGTFTIPISKDASGPNKFHVPENENNGTDTLHGGLIGYDRRNWTVVEQTKHTVTFSLLDPDGFQGFPGTVHTMVTYTLMNGGAWNIKMHSVADAETPIMLSCHQYWNLEAYNETQDLTGHYAHIPSSQIIATNGLLIPNGSYVNITGTPADFNTPKSIGDSINATAPYEFCGTGCAGFDNCFIYDNKNTSAPDFSLWSVNSGIRFDAWTNQPALQLYACNGIYNASLPIPRKQDQGGPSSYYQDHSCVVIEQESYIDAINNPEYDANQIYGPGRDYVWESTYVFSVMKD</sequence>
<comment type="similarity">
    <text evidence="1">Belongs to the aldose epimerase family.</text>
</comment>
<dbReference type="PROSITE" id="PS51257">
    <property type="entry name" value="PROKAR_LIPOPROTEIN"/>
    <property type="match status" value="1"/>
</dbReference>
<dbReference type="SUPFAM" id="SSF74650">
    <property type="entry name" value="Galactose mutarotase-like"/>
    <property type="match status" value="1"/>
</dbReference>
<dbReference type="InterPro" id="IPR047215">
    <property type="entry name" value="Galactose_mutarotase-like"/>
</dbReference>
<evidence type="ECO:0000256" key="1">
    <source>
        <dbReference type="ARBA" id="ARBA00006206"/>
    </source>
</evidence>
<organism>
    <name type="scientific">Serpula lacrymans var. lacrymans (strain S7.9)</name>
    <name type="common">Dry rot fungus</name>
    <dbReference type="NCBI Taxonomy" id="578457"/>
    <lineage>
        <taxon>Eukaryota</taxon>
        <taxon>Fungi</taxon>
        <taxon>Dikarya</taxon>
        <taxon>Basidiomycota</taxon>
        <taxon>Agaricomycotina</taxon>
        <taxon>Agaricomycetes</taxon>
        <taxon>Agaricomycetidae</taxon>
        <taxon>Boletales</taxon>
        <taxon>Coniophorineae</taxon>
        <taxon>Serpulaceae</taxon>
        <taxon>Serpula</taxon>
    </lineage>
</organism>
<dbReference type="HOGENOM" id="CLU_031753_0_1_1"/>
<dbReference type="GeneID" id="18818306"/>
<dbReference type="RefSeq" id="XP_007315944.1">
    <property type="nucleotide sequence ID" value="XM_007315882.1"/>
</dbReference>
<keyword evidence="2" id="KW-0413">Isomerase</keyword>
<dbReference type="GO" id="GO:0004034">
    <property type="term" value="F:aldose 1-epimerase activity"/>
    <property type="evidence" value="ECO:0007669"/>
    <property type="project" value="TreeGrafter"/>
</dbReference>
<dbReference type="Pfam" id="PF01263">
    <property type="entry name" value="Aldose_epim"/>
    <property type="match status" value="1"/>
</dbReference>
<dbReference type="EMBL" id="GL945431">
    <property type="protein sequence ID" value="EGO27853.1"/>
    <property type="molecule type" value="Genomic_DNA"/>
</dbReference>
<accession>F8NMB9</accession>
<gene>
    <name evidence="5" type="ORF">SERLADRAFT_461988</name>
</gene>
<dbReference type="CDD" id="cd09019">
    <property type="entry name" value="galactose_mutarotase_like"/>
    <property type="match status" value="1"/>
</dbReference>
<dbReference type="InterPro" id="IPR014718">
    <property type="entry name" value="GH-type_carb-bd"/>
</dbReference>
<dbReference type="GO" id="GO:0033499">
    <property type="term" value="P:galactose catabolic process via UDP-galactose, Leloir pathway"/>
    <property type="evidence" value="ECO:0007669"/>
    <property type="project" value="TreeGrafter"/>
</dbReference>
<dbReference type="PANTHER" id="PTHR10091:SF6">
    <property type="entry name" value="1-EPIMERASE, PUTATIVE (AFU_ORTHOLOGUE AFUA_3G13240)-RELATED"/>
    <property type="match status" value="1"/>
</dbReference>
<keyword evidence="4" id="KW-0732">Signal</keyword>
<name>F8NMB9_SERL9</name>
<dbReference type="OrthoDB" id="274691at2759"/>
<proteinExistence type="inferred from homology"/>
<evidence type="ECO:0000256" key="2">
    <source>
        <dbReference type="ARBA" id="ARBA00023235"/>
    </source>
</evidence>
<dbReference type="Proteomes" id="UP000008064">
    <property type="component" value="Unassembled WGS sequence"/>
</dbReference>
<dbReference type="Gene3D" id="2.70.98.10">
    <property type="match status" value="1"/>
</dbReference>
<evidence type="ECO:0000313" key="5">
    <source>
        <dbReference type="EMBL" id="EGO27853.1"/>
    </source>
</evidence>
<dbReference type="PANTHER" id="PTHR10091">
    <property type="entry name" value="ALDOSE-1-EPIMERASE"/>
    <property type="match status" value="1"/>
</dbReference>
<dbReference type="InterPro" id="IPR011013">
    <property type="entry name" value="Gal_mutarotase_sf_dom"/>
</dbReference>
<evidence type="ECO:0008006" key="6">
    <source>
        <dbReference type="Google" id="ProtNLM"/>
    </source>
</evidence>
<keyword evidence="3" id="KW-0119">Carbohydrate metabolism</keyword>
<dbReference type="KEGG" id="sla:SERLADRAFT_461988"/>
<dbReference type="AlphaFoldDB" id="F8NMB9"/>
<dbReference type="GO" id="GO:0030246">
    <property type="term" value="F:carbohydrate binding"/>
    <property type="evidence" value="ECO:0007669"/>
    <property type="project" value="InterPro"/>
</dbReference>
<feature type="signal peptide" evidence="4">
    <location>
        <begin position="1"/>
        <end position="21"/>
    </location>
</feature>
<protein>
    <recommendedName>
        <fullName evidence="6">Aldose 1-epimerase</fullName>
    </recommendedName>
</protein>